<dbReference type="PANTHER" id="PTHR47129">
    <property type="entry name" value="QUINONE OXIDOREDUCTASE 2"/>
    <property type="match status" value="1"/>
</dbReference>
<dbReference type="CDD" id="cd05269">
    <property type="entry name" value="TMR_SDR_a"/>
    <property type="match status" value="1"/>
</dbReference>
<reference evidence="2" key="1">
    <citation type="journal article" date="2021" name="Microorganisms">
        <title>Acidisoma silvae sp. nov. and Acidisomacellulosilytica sp. nov., Two Acidophilic Bacteria Isolated from Decaying Wood, Hydrolyzing Cellulose and Producing Poly-3-hydroxybutyrate.</title>
        <authorList>
            <person name="Mieszkin S."/>
            <person name="Pouder E."/>
            <person name="Uroz S."/>
            <person name="Simon-Colin C."/>
            <person name="Alain K."/>
        </authorList>
    </citation>
    <scope>NUCLEOTIDE SEQUENCE</scope>
    <source>
        <strain evidence="2">HW T2.11</strain>
    </source>
</reference>
<dbReference type="InterPro" id="IPR008030">
    <property type="entry name" value="NmrA-like"/>
</dbReference>
<dbReference type="EMBL" id="JAESVB010000007">
    <property type="protein sequence ID" value="MCB8876745.1"/>
    <property type="molecule type" value="Genomic_DNA"/>
</dbReference>
<dbReference type="PANTHER" id="PTHR47129:SF1">
    <property type="entry name" value="NMRA-LIKE DOMAIN-CONTAINING PROTEIN"/>
    <property type="match status" value="1"/>
</dbReference>
<feature type="domain" description="NmrA-like" evidence="1">
    <location>
        <begin position="7"/>
        <end position="251"/>
    </location>
</feature>
<dbReference type="InterPro" id="IPR036291">
    <property type="entry name" value="NAD(P)-bd_dom_sf"/>
</dbReference>
<gene>
    <name evidence="2" type="ORF">ASILVAE211_16255</name>
</gene>
<dbReference type="AlphaFoldDB" id="A0A963YTI4"/>
<sequence>MSDNQPRIAVTGASGQLGRLVIAALLKKAGPDRVVALVRSAAAGASFAAEGVAWRIADYDRPETLGPALAGIDRLLLISSNDLEHRIGQHEAVIAAAKTAGVSFLAYTSVLHADVSPLDLAADHRATEAAVAQSGLANALLRNGWYTENYLGAIAPALAHGVVLGSSGAGRISAAARADYAEAAAVVLTAASLPASATYELAGDTAFTLAEFAAALSTASGKPVAYQDLPKADYKAVLLGAGLPDPIAELVAGASAQAVSDTLFDDSGVLSKLIGRPTTPLADSLKAALAEV</sequence>
<keyword evidence="3" id="KW-1185">Reference proteome</keyword>
<evidence type="ECO:0000259" key="1">
    <source>
        <dbReference type="Pfam" id="PF05368"/>
    </source>
</evidence>
<reference evidence="2" key="2">
    <citation type="submission" date="2021-01" db="EMBL/GenBank/DDBJ databases">
        <authorList>
            <person name="Mieszkin S."/>
            <person name="Pouder E."/>
            <person name="Alain K."/>
        </authorList>
    </citation>
    <scope>NUCLEOTIDE SEQUENCE</scope>
    <source>
        <strain evidence="2">HW T2.11</strain>
    </source>
</reference>
<evidence type="ECO:0000313" key="2">
    <source>
        <dbReference type="EMBL" id="MCB8876745.1"/>
    </source>
</evidence>
<dbReference type="SUPFAM" id="SSF51735">
    <property type="entry name" value="NAD(P)-binding Rossmann-fold domains"/>
    <property type="match status" value="1"/>
</dbReference>
<evidence type="ECO:0000313" key="3">
    <source>
        <dbReference type="Proteomes" id="UP000708298"/>
    </source>
</evidence>
<comment type="caution">
    <text evidence="2">The sequence shown here is derived from an EMBL/GenBank/DDBJ whole genome shotgun (WGS) entry which is preliminary data.</text>
</comment>
<dbReference type="Gene3D" id="3.40.50.720">
    <property type="entry name" value="NAD(P)-binding Rossmann-like Domain"/>
    <property type="match status" value="1"/>
</dbReference>
<dbReference type="Gene3D" id="3.90.25.10">
    <property type="entry name" value="UDP-galactose 4-epimerase, domain 1"/>
    <property type="match status" value="1"/>
</dbReference>
<dbReference type="Pfam" id="PF05368">
    <property type="entry name" value="NmrA"/>
    <property type="match status" value="1"/>
</dbReference>
<protein>
    <submittedName>
        <fullName evidence="2">SDR family oxidoreductase</fullName>
    </submittedName>
</protein>
<dbReference type="InterPro" id="IPR052718">
    <property type="entry name" value="NmrA-type_oxidoreductase"/>
</dbReference>
<dbReference type="Proteomes" id="UP000708298">
    <property type="component" value="Unassembled WGS sequence"/>
</dbReference>
<proteinExistence type="predicted"/>
<name>A0A963YTI4_9PROT</name>
<accession>A0A963YTI4</accession>
<organism evidence="2 3">
    <name type="scientific">Acidisoma silvae</name>
    <dbReference type="NCBI Taxonomy" id="2802396"/>
    <lineage>
        <taxon>Bacteria</taxon>
        <taxon>Pseudomonadati</taxon>
        <taxon>Pseudomonadota</taxon>
        <taxon>Alphaproteobacteria</taxon>
        <taxon>Acetobacterales</taxon>
        <taxon>Acidocellaceae</taxon>
        <taxon>Acidisoma</taxon>
    </lineage>
</organism>
<dbReference type="RefSeq" id="WP_227322403.1">
    <property type="nucleotide sequence ID" value="NZ_JAESVB010000007.1"/>
</dbReference>